<evidence type="ECO:0000256" key="1">
    <source>
        <dbReference type="ARBA" id="ARBA00004167"/>
    </source>
</evidence>
<organism evidence="6 7">
    <name type="scientific">Sphingomonas tabacisoli</name>
    <dbReference type="NCBI Taxonomy" id="2249466"/>
    <lineage>
        <taxon>Bacteria</taxon>
        <taxon>Pseudomonadati</taxon>
        <taxon>Pseudomonadota</taxon>
        <taxon>Alphaproteobacteria</taxon>
        <taxon>Sphingomonadales</taxon>
        <taxon>Sphingomonadaceae</taxon>
        <taxon>Sphingomonas</taxon>
    </lineage>
</organism>
<proteinExistence type="predicted"/>
<protein>
    <submittedName>
        <fullName evidence="6">Translocation/assembly module TamB domain-containing protein</fullName>
    </submittedName>
</protein>
<dbReference type="EMBL" id="JBHUDY010000003">
    <property type="protein sequence ID" value="MFD1613437.1"/>
    <property type="molecule type" value="Genomic_DNA"/>
</dbReference>
<dbReference type="RefSeq" id="WP_380891553.1">
    <property type="nucleotide sequence ID" value="NZ_JBHUDY010000003.1"/>
</dbReference>
<dbReference type="PANTHER" id="PTHR36985:SF1">
    <property type="entry name" value="TRANSLOCATION AND ASSEMBLY MODULE SUBUNIT TAMB"/>
    <property type="match status" value="1"/>
</dbReference>
<evidence type="ECO:0000313" key="6">
    <source>
        <dbReference type="EMBL" id="MFD1613437.1"/>
    </source>
</evidence>
<dbReference type="PANTHER" id="PTHR36985">
    <property type="entry name" value="TRANSLOCATION AND ASSEMBLY MODULE SUBUNIT TAMB"/>
    <property type="match status" value="1"/>
</dbReference>
<feature type="domain" description="Translocation and assembly module TamB C-terminal" evidence="5">
    <location>
        <begin position="1022"/>
        <end position="1363"/>
    </location>
</feature>
<reference evidence="7" key="1">
    <citation type="journal article" date="2019" name="Int. J. Syst. Evol. Microbiol.">
        <title>The Global Catalogue of Microorganisms (GCM) 10K type strain sequencing project: providing services to taxonomists for standard genome sequencing and annotation.</title>
        <authorList>
            <consortium name="The Broad Institute Genomics Platform"/>
            <consortium name="The Broad Institute Genome Sequencing Center for Infectious Disease"/>
            <person name="Wu L."/>
            <person name="Ma J."/>
        </authorList>
    </citation>
    <scope>NUCLEOTIDE SEQUENCE [LARGE SCALE GENOMIC DNA]</scope>
    <source>
        <strain evidence="7">CGMCC 1.16275</strain>
    </source>
</reference>
<dbReference type="InterPro" id="IPR007452">
    <property type="entry name" value="TamB_C"/>
</dbReference>
<keyword evidence="3" id="KW-1133">Transmembrane helix</keyword>
<evidence type="ECO:0000256" key="3">
    <source>
        <dbReference type="ARBA" id="ARBA00022989"/>
    </source>
</evidence>
<comment type="caution">
    <text evidence="6">The sequence shown here is derived from an EMBL/GenBank/DDBJ whole genome shotgun (WGS) entry which is preliminary data.</text>
</comment>
<name>A0ABW4I7B9_9SPHN</name>
<evidence type="ECO:0000313" key="7">
    <source>
        <dbReference type="Proteomes" id="UP001597115"/>
    </source>
</evidence>
<gene>
    <name evidence="6" type="ORF">ACFSCW_16675</name>
</gene>
<evidence type="ECO:0000256" key="4">
    <source>
        <dbReference type="ARBA" id="ARBA00023136"/>
    </source>
</evidence>
<evidence type="ECO:0000259" key="5">
    <source>
        <dbReference type="Pfam" id="PF04357"/>
    </source>
</evidence>
<dbReference type="Pfam" id="PF04357">
    <property type="entry name" value="TamB"/>
    <property type="match status" value="1"/>
</dbReference>
<comment type="subcellular location">
    <subcellularLocation>
        <location evidence="1">Membrane</location>
        <topology evidence="1">Single-pass membrane protein</topology>
    </subcellularLocation>
</comment>
<sequence>MLPPLALLLALLVAVWGIDTDAGHRFLIDRIERLQIKSGLRIRIGRIDGSIYGRATLRDVRFYDPQGLFLSAPDVKLRWTPWRWTVNTLDIDELTAPAATLHKLPKFRASNQPFTLPSFDIRLGRLTIERLRILKGIAGPERVGALSAAADVRRGRAMVKGAAWTSAGDRLKLVLDSEPKVGRFDLGAQLAAPAGGVLGKLIGTDRPLAAQIAGKGDWSAWSGTALVDASGKRIVDTALTLREGEYRLNGGLFLDSVTKGRVQRLAAPRIGIDGRGRFDRGILSGRLKLRSAALAVQADGGLDLRRGQYDAVVVRAALLQPAALFKNMRGRDVQLRALLDGPYPTAKFRYVITSPVIYFDNTGFEQARLDGMGRLSKAPVSVPIRFTARRVTGVGDVAGGLLANLTVDGIIKVTTKTITGDNLRVRSDKLTSRAALFVDLRTGDYDIRLAGELTRYYIPGLGIVDVKTSLSVVPGANRLGTHIAGRAQAWVRRFDNAFLLRLAGGLPYLETALTRDRDGVVHFTGLKITAPKLLLTGSGFRRRDGTFYFEGAGRQATYGPLRLTLDGRIERPKLAIFLPRPLDALGIADMRLFLDPNAAGFAYRANGGSLLGLWTSAGAILLPKGEPARIGVGTLAVAGLNVTGELTAHGVGFDGRLRVAGPGLNGLLAFDRPNNVQRIALSFDANNARLATEPETRIIRGALDGEVLLDPAGLVTRGTITARGLRRGPLSLARLAANIDLRGGRGTIKAGFAGSRGRAFDMQTVIQVAPDKLTITGGGTVDRKPVQIESPAVLTYDAAGWRLAPTALAYGGGQLKLAGLIGGASTEVDATLLGVPMTVFDVVTPNLGLGGTATGRIQYRAGPGALPSGQVDLTIRRLTRSSLVLTSKPIDLGVKAVLNGNQAAARAVAASEGKIIGRAQARLAPLPAGGDLATRLANAPLFAQLGYAGPADTLWRLTGIQQFDLSGPVAIAADIGGRLPDPVIRGSVRATGARLESSTSGTVLTNVDASGRFGGSRLVIDKMTATAGQGGSVTGSGTFDFGAKNGVGMDLTVNAQNAVLINRDDIGATVSGPLHITSDGYGGLIAGEVTLDRSRYRLGRARSAVAISRLANLTERNRPADEVEPPAPPAPWRMNLKANARNRLMVSGLGLDSEWRADLAISGTVGEPVLLGTATLLRGGYEFAGRRFDLERGTIRFNGSSPPDPVLDIAAAANLQGLSATIRVTGTGLKPDVSFTSNPALPEDELLSRLLFGTSITNLSAPEAVQLASAVAALQSGGGLDPINALRRAVGLDRLRIIAADPTIGQGTAIAAGKYITRRAFVELVTDGQGYSATRLEFQITRWLSVLSTISTIGRQSASVRVSKDY</sequence>
<dbReference type="Proteomes" id="UP001597115">
    <property type="component" value="Unassembled WGS sequence"/>
</dbReference>
<keyword evidence="2" id="KW-0812">Transmembrane</keyword>
<accession>A0ABW4I7B9</accession>
<keyword evidence="7" id="KW-1185">Reference proteome</keyword>
<keyword evidence="4" id="KW-0472">Membrane</keyword>
<evidence type="ECO:0000256" key="2">
    <source>
        <dbReference type="ARBA" id="ARBA00022692"/>
    </source>
</evidence>